<evidence type="ECO:0000313" key="3">
    <source>
        <dbReference type="EMBL" id="KAG2233638.1"/>
    </source>
</evidence>
<name>A0A8H7ST39_9FUNG</name>
<feature type="region of interest" description="Disordered" evidence="1">
    <location>
        <begin position="117"/>
        <end position="152"/>
    </location>
</feature>
<dbReference type="EMBL" id="JAEPRE010000073">
    <property type="protein sequence ID" value="KAG2233638.1"/>
    <property type="molecule type" value="Genomic_DNA"/>
</dbReference>
<proteinExistence type="predicted"/>
<keyword evidence="2" id="KW-0812">Transmembrane</keyword>
<keyword evidence="4" id="KW-1185">Reference proteome</keyword>
<keyword evidence="2" id="KW-0472">Membrane</keyword>
<gene>
    <name evidence="3" type="ORF">INT48_008428</name>
</gene>
<comment type="caution">
    <text evidence="3">The sequence shown here is derived from an EMBL/GenBank/DDBJ whole genome shotgun (WGS) entry which is preliminary data.</text>
</comment>
<organism evidence="3 4">
    <name type="scientific">Thamnidium elegans</name>
    <dbReference type="NCBI Taxonomy" id="101142"/>
    <lineage>
        <taxon>Eukaryota</taxon>
        <taxon>Fungi</taxon>
        <taxon>Fungi incertae sedis</taxon>
        <taxon>Mucoromycota</taxon>
        <taxon>Mucoromycotina</taxon>
        <taxon>Mucoromycetes</taxon>
        <taxon>Mucorales</taxon>
        <taxon>Mucorineae</taxon>
        <taxon>Mucoraceae</taxon>
        <taxon>Thamnidium</taxon>
    </lineage>
</organism>
<dbReference type="Proteomes" id="UP000613177">
    <property type="component" value="Unassembled WGS sequence"/>
</dbReference>
<accession>A0A8H7ST39</accession>
<evidence type="ECO:0000313" key="4">
    <source>
        <dbReference type="Proteomes" id="UP000613177"/>
    </source>
</evidence>
<evidence type="ECO:0000256" key="1">
    <source>
        <dbReference type="SAM" id="MobiDB-lite"/>
    </source>
</evidence>
<feature type="compositionally biased region" description="Basic and acidic residues" evidence="1">
    <location>
        <begin position="123"/>
        <end position="132"/>
    </location>
</feature>
<dbReference type="AlphaFoldDB" id="A0A8H7ST39"/>
<feature type="transmembrane region" description="Helical" evidence="2">
    <location>
        <begin position="365"/>
        <end position="383"/>
    </location>
</feature>
<feature type="transmembrane region" description="Helical" evidence="2">
    <location>
        <begin position="404"/>
        <end position="424"/>
    </location>
</feature>
<protein>
    <submittedName>
        <fullName evidence="3">Uncharacterized protein</fullName>
    </submittedName>
</protein>
<dbReference type="OrthoDB" id="2236827at2759"/>
<reference evidence="3" key="1">
    <citation type="submission" date="2021-01" db="EMBL/GenBank/DDBJ databases">
        <title>Metabolic potential, ecology and presence of endohyphal bacteria is reflected in genomic diversity of Mucoromycotina.</title>
        <authorList>
            <person name="Muszewska A."/>
            <person name="Okrasinska A."/>
            <person name="Steczkiewicz K."/>
            <person name="Drgas O."/>
            <person name="Orlowska M."/>
            <person name="Perlinska-Lenart U."/>
            <person name="Aleksandrzak-Piekarczyk T."/>
            <person name="Szatraj K."/>
            <person name="Zielenkiewicz U."/>
            <person name="Pilsyk S."/>
            <person name="Malc E."/>
            <person name="Mieczkowski P."/>
            <person name="Kruszewska J.S."/>
            <person name="Biernat P."/>
            <person name="Pawlowska J."/>
        </authorList>
    </citation>
    <scope>NUCLEOTIDE SEQUENCE</scope>
    <source>
        <strain evidence="3">WA0000018081</strain>
    </source>
</reference>
<sequence>MFSKHTAEASVSKIESFNDSKVGLQYFKVGREKHESRKIPICMSGPDTMVQEHVSLKKHSDAELSAISVLMNRGIKKTLGVGTPLRLYIEDDQPASLQKSDDDADETRPPSLYIDLDVQENQSDEHRHKLSSERSTSPNIPPPVEHDAQSWKTPALTSVYSYDEDRSTFMTVSPRISTTVSIAHLTENNNKEFTEETWGAIFHPQSTFKHIKGELEYHAWNSTNLPVAAARVAQRVMLIQPECPGLPEQAEATLPKIMPSPPLKPSPVLTIPSEFESCPAVDAPKEHYFDMLKKIRGESSCNSSVNSEASQYQLNRLAIKYLIPAISTNKEKYSIEDGTPVTAQAMIVEPEIIYDTSRYWTEQKLFWAGFVCPLLWLYGSYCIRASSANYSIDVLWQRRCRIASLYFSAIAAVVVLVTAVKAAGSAGVRQAQSDAIRAVIAD</sequence>
<keyword evidence="2" id="KW-1133">Transmembrane helix</keyword>
<evidence type="ECO:0000256" key="2">
    <source>
        <dbReference type="SAM" id="Phobius"/>
    </source>
</evidence>